<dbReference type="Proteomes" id="UP000198525">
    <property type="component" value="Unassembled WGS sequence"/>
</dbReference>
<dbReference type="CDD" id="cd06225">
    <property type="entry name" value="HAMP"/>
    <property type="match status" value="1"/>
</dbReference>
<dbReference type="SMART" id="SM00283">
    <property type="entry name" value="MA"/>
    <property type="match status" value="1"/>
</dbReference>
<dbReference type="SUPFAM" id="SSF58104">
    <property type="entry name" value="Methyl-accepting chemotaxis protein (MCP) signaling domain"/>
    <property type="match status" value="1"/>
</dbReference>
<dbReference type="Gene3D" id="1.10.287.950">
    <property type="entry name" value="Methyl-accepting chemotaxis protein"/>
    <property type="match status" value="1"/>
</dbReference>
<keyword evidence="4" id="KW-0145">Chemotaxis</keyword>
<keyword evidence="8 12" id="KW-0472">Membrane</keyword>
<dbReference type="PROSITE" id="PS50111">
    <property type="entry name" value="CHEMOTAXIS_TRANSDUC_2"/>
    <property type="match status" value="1"/>
</dbReference>
<evidence type="ECO:0000259" key="13">
    <source>
        <dbReference type="PROSITE" id="PS50111"/>
    </source>
</evidence>
<dbReference type="InterPro" id="IPR003122">
    <property type="entry name" value="Tar_rcpt_lig-bd"/>
</dbReference>
<evidence type="ECO:0000256" key="7">
    <source>
        <dbReference type="ARBA" id="ARBA00022989"/>
    </source>
</evidence>
<evidence type="ECO:0000256" key="4">
    <source>
        <dbReference type="ARBA" id="ARBA00022500"/>
    </source>
</evidence>
<dbReference type="Gene3D" id="1.20.120.30">
    <property type="entry name" value="Aspartate receptor, ligand-binding domain"/>
    <property type="match status" value="1"/>
</dbReference>
<dbReference type="GO" id="GO:0005886">
    <property type="term" value="C:plasma membrane"/>
    <property type="evidence" value="ECO:0007669"/>
    <property type="project" value="UniProtKB-SubCell"/>
</dbReference>
<keyword evidence="7 12" id="KW-1133">Transmembrane helix</keyword>
<evidence type="ECO:0000256" key="12">
    <source>
        <dbReference type="SAM" id="Phobius"/>
    </source>
</evidence>
<keyword evidence="16" id="KW-1185">Reference proteome</keyword>
<dbReference type="GO" id="GO:0004888">
    <property type="term" value="F:transmembrane signaling receptor activity"/>
    <property type="evidence" value="ECO:0007669"/>
    <property type="project" value="InterPro"/>
</dbReference>
<evidence type="ECO:0000313" key="16">
    <source>
        <dbReference type="Proteomes" id="UP000198525"/>
    </source>
</evidence>
<reference evidence="15 16" key="1">
    <citation type="submission" date="2016-10" db="EMBL/GenBank/DDBJ databases">
        <authorList>
            <person name="de Groot N.N."/>
        </authorList>
    </citation>
    <scope>NUCLEOTIDE SEQUENCE [LARGE SCALE GENOMIC DNA]</scope>
    <source>
        <strain evidence="15 16">CGMCC 1.6133</strain>
    </source>
</reference>
<dbReference type="Pfam" id="PF00672">
    <property type="entry name" value="HAMP"/>
    <property type="match status" value="1"/>
</dbReference>
<comment type="similarity">
    <text evidence="10">Belongs to the methyl-accepting chemotaxis (MCP) protein family.</text>
</comment>
<evidence type="ECO:0000256" key="9">
    <source>
        <dbReference type="ARBA" id="ARBA00023224"/>
    </source>
</evidence>
<dbReference type="PROSITE" id="PS50885">
    <property type="entry name" value="HAMP"/>
    <property type="match status" value="1"/>
</dbReference>
<evidence type="ECO:0000256" key="8">
    <source>
        <dbReference type="ARBA" id="ARBA00023136"/>
    </source>
</evidence>
<evidence type="ECO:0000256" key="2">
    <source>
        <dbReference type="ARBA" id="ARBA00022475"/>
    </source>
</evidence>
<proteinExistence type="inferred from homology"/>
<dbReference type="SMART" id="SM00304">
    <property type="entry name" value="HAMP"/>
    <property type="match status" value="1"/>
</dbReference>
<dbReference type="InterPro" id="IPR035440">
    <property type="entry name" value="4HB_MCP_dom_sf"/>
</dbReference>
<dbReference type="FunFam" id="1.10.287.950:FF:000001">
    <property type="entry name" value="Methyl-accepting chemotaxis sensory transducer"/>
    <property type="match status" value="1"/>
</dbReference>
<dbReference type="Pfam" id="PF00015">
    <property type="entry name" value="MCPsignal"/>
    <property type="match status" value="1"/>
</dbReference>
<gene>
    <name evidence="15" type="ORF">SAMN04487954_112114</name>
</gene>
<dbReference type="GO" id="GO:0007165">
    <property type="term" value="P:signal transduction"/>
    <property type="evidence" value="ECO:0007669"/>
    <property type="project" value="UniProtKB-KW"/>
</dbReference>
<comment type="subcellular location">
    <subcellularLocation>
        <location evidence="1">Cell inner membrane</location>
        <topology evidence="1">Multi-pass membrane protein</topology>
    </subcellularLocation>
</comment>
<feature type="transmembrane region" description="Helical" evidence="12">
    <location>
        <begin position="27"/>
        <end position="51"/>
    </location>
</feature>
<accession>A0A1G8ZSH5</accession>
<dbReference type="STRING" id="376427.SAMN04487954_112114"/>
<feature type="transmembrane region" description="Helical" evidence="12">
    <location>
        <begin position="209"/>
        <end position="228"/>
    </location>
</feature>
<name>A0A1G8ZSH5_9GAMM</name>
<protein>
    <submittedName>
        <fullName evidence="15">Methyl-accepting chemotaxis sensory transducer with TarH sensor</fullName>
    </submittedName>
</protein>
<dbReference type="InterPro" id="IPR004089">
    <property type="entry name" value="MCPsignal_dom"/>
</dbReference>
<keyword evidence="5" id="KW-0997">Cell inner membrane</keyword>
<dbReference type="InterPro" id="IPR003660">
    <property type="entry name" value="HAMP_dom"/>
</dbReference>
<dbReference type="PANTHER" id="PTHR43531:SF14">
    <property type="entry name" value="METHYL-ACCEPTING CHEMOTAXIS PROTEIN I-RELATED"/>
    <property type="match status" value="1"/>
</dbReference>
<evidence type="ECO:0000256" key="10">
    <source>
        <dbReference type="ARBA" id="ARBA00029447"/>
    </source>
</evidence>
<dbReference type="InterPro" id="IPR051310">
    <property type="entry name" value="MCP_chemotaxis"/>
</dbReference>
<sequence>MLSRESCGHIEPKVGINMTRMLRNISIHAAMIIVLACFVVAITSVATMGVISERHANEALVELNRVSAEQTSEVARADALLNRSRNDVALAEHYILREEMGRADGYLESVDDGLERADARFKNFANSSKTEEAEVLASALEADFQTVLQLVRQQHSALLQRDSDTFDQLVGELRAPASSLDESMEALIGHTFDSSDALVDGYRKEAHRFQLLGLALLVVVGLLIAFIYKGLRAMMIRPLGEAVEWIQSIAKADLSNEVPERGRNEIGQLFTAMGEMRLSLTKIVGQVRNSSNSIHVGSREIAVGNADLSSRTEEQAAALEETASSMDQLTATVKQNADNASQANGLAGDASTTAERGGEVVDRVIKTMYGISDSSNKIANITEVIDSIAFQTNILALNASVEAARAGEQGRGFAVVASEVRNLATRSAEAAKEIKTLIESSVA</sequence>
<dbReference type="PRINTS" id="PR00260">
    <property type="entry name" value="CHEMTRNSDUCR"/>
</dbReference>
<evidence type="ECO:0000256" key="5">
    <source>
        <dbReference type="ARBA" id="ARBA00022519"/>
    </source>
</evidence>
<keyword evidence="9 11" id="KW-0807">Transducer</keyword>
<evidence type="ECO:0000256" key="6">
    <source>
        <dbReference type="ARBA" id="ARBA00022692"/>
    </source>
</evidence>
<dbReference type="SUPFAM" id="SSF47170">
    <property type="entry name" value="Aspartate receptor, ligand-binding domain"/>
    <property type="match status" value="1"/>
</dbReference>
<evidence type="ECO:0000259" key="14">
    <source>
        <dbReference type="PROSITE" id="PS50885"/>
    </source>
</evidence>
<evidence type="ECO:0000313" key="15">
    <source>
        <dbReference type="EMBL" id="SDK18082.1"/>
    </source>
</evidence>
<feature type="domain" description="HAMP" evidence="14">
    <location>
        <begin position="233"/>
        <end position="285"/>
    </location>
</feature>
<evidence type="ECO:0000256" key="11">
    <source>
        <dbReference type="PROSITE-ProRule" id="PRU00284"/>
    </source>
</evidence>
<keyword evidence="6 12" id="KW-0812">Transmembrane</keyword>
<organism evidence="15 16">
    <name type="scientific">Billgrantia gudaonensis</name>
    <dbReference type="NCBI Taxonomy" id="376427"/>
    <lineage>
        <taxon>Bacteria</taxon>
        <taxon>Pseudomonadati</taxon>
        <taxon>Pseudomonadota</taxon>
        <taxon>Gammaproteobacteria</taxon>
        <taxon>Oceanospirillales</taxon>
        <taxon>Halomonadaceae</taxon>
        <taxon>Billgrantia</taxon>
    </lineage>
</organism>
<keyword evidence="2" id="KW-1003">Cell membrane</keyword>
<dbReference type="Pfam" id="PF02203">
    <property type="entry name" value="TarH"/>
    <property type="match status" value="1"/>
</dbReference>
<dbReference type="InterPro" id="IPR004090">
    <property type="entry name" value="Chemotax_Me-accpt_rcpt"/>
</dbReference>
<evidence type="ECO:0000256" key="1">
    <source>
        <dbReference type="ARBA" id="ARBA00004429"/>
    </source>
</evidence>
<dbReference type="EMBL" id="FNES01000012">
    <property type="protein sequence ID" value="SDK18082.1"/>
    <property type="molecule type" value="Genomic_DNA"/>
</dbReference>
<evidence type="ECO:0000256" key="3">
    <source>
        <dbReference type="ARBA" id="ARBA00022481"/>
    </source>
</evidence>
<dbReference type="AlphaFoldDB" id="A0A1G8ZSH5"/>
<dbReference type="PANTHER" id="PTHR43531">
    <property type="entry name" value="PROTEIN ICFG"/>
    <property type="match status" value="1"/>
</dbReference>
<feature type="domain" description="Methyl-accepting transducer" evidence="13">
    <location>
        <begin position="290"/>
        <end position="443"/>
    </location>
</feature>
<keyword evidence="3" id="KW-0488">Methylation</keyword>
<dbReference type="GO" id="GO:0006935">
    <property type="term" value="P:chemotaxis"/>
    <property type="evidence" value="ECO:0007669"/>
    <property type="project" value="UniProtKB-KW"/>
</dbReference>